<dbReference type="EMBL" id="WWCW01000434">
    <property type="protein sequence ID" value="MYM92119.1"/>
    <property type="molecule type" value="Genomic_DNA"/>
</dbReference>
<evidence type="ECO:0000313" key="2">
    <source>
        <dbReference type="Proteomes" id="UP000470302"/>
    </source>
</evidence>
<proteinExistence type="predicted"/>
<dbReference type="SUPFAM" id="SSF52777">
    <property type="entry name" value="CoA-dependent acyltransferases"/>
    <property type="match status" value="1"/>
</dbReference>
<organism evidence="1 2">
    <name type="scientific">Duganella vulcania</name>
    <dbReference type="NCBI Taxonomy" id="2692166"/>
    <lineage>
        <taxon>Bacteria</taxon>
        <taxon>Pseudomonadati</taxon>
        <taxon>Pseudomonadota</taxon>
        <taxon>Betaproteobacteria</taxon>
        <taxon>Burkholderiales</taxon>
        <taxon>Oxalobacteraceae</taxon>
        <taxon>Telluria group</taxon>
        <taxon>Duganella</taxon>
    </lineage>
</organism>
<feature type="non-terminal residue" evidence="1">
    <location>
        <position position="1"/>
    </location>
</feature>
<sequence>ASFGILRYLDPDPAVRAMLAAGGGAEVAFNYFGQVGAAGGAALSVLEGYAGRVRSPEDRGACPLELNILARGRQFEAHWTYDPGRIDAAQLERLADGFEVALGVLTQALAQRDRPLLEAGALAAGALEPQLLRAAMEELDL</sequence>
<reference evidence="1 2" key="1">
    <citation type="submission" date="2020-01" db="EMBL/GenBank/DDBJ databases">
        <title>Novel species isolated from a subtropical stream in China.</title>
        <authorList>
            <person name="Lu H."/>
        </authorList>
    </citation>
    <scope>NUCLEOTIDE SEQUENCE [LARGE SCALE GENOMIC DNA]</scope>
    <source>
        <strain evidence="1 2">FT82W</strain>
    </source>
</reference>
<dbReference type="Gene3D" id="3.30.559.30">
    <property type="entry name" value="Nonribosomal peptide synthetase, condensation domain"/>
    <property type="match status" value="1"/>
</dbReference>
<protein>
    <recommendedName>
        <fullName evidence="3">Condensation domain-containing protein</fullName>
    </recommendedName>
</protein>
<dbReference type="AlphaFoldDB" id="A0A845GHD6"/>
<comment type="caution">
    <text evidence="1">The sequence shown here is derived from an EMBL/GenBank/DDBJ whole genome shotgun (WGS) entry which is preliminary data.</text>
</comment>
<dbReference type="Proteomes" id="UP000470302">
    <property type="component" value="Unassembled WGS sequence"/>
</dbReference>
<name>A0A845GHD6_9BURK</name>
<evidence type="ECO:0000313" key="1">
    <source>
        <dbReference type="EMBL" id="MYM92119.1"/>
    </source>
</evidence>
<evidence type="ECO:0008006" key="3">
    <source>
        <dbReference type="Google" id="ProtNLM"/>
    </source>
</evidence>
<gene>
    <name evidence="1" type="ORF">GTP91_33760</name>
</gene>
<dbReference type="RefSeq" id="WP_161100595.1">
    <property type="nucleotide sequence ID" value="NZ_WWCW01000434.1"/>
</dbReference>
<accession>A0A845GHD6</accession>